<evidence type="ECO:0000256" key="2">
    <source>
        <dbReference type="SAM" id="SignalP"/>
    </source>
</evidence>
<feature type="chain" id="PRO_5021895728" description="ZP domain-containing protein" evidence="2">
    <location>
        <begin position="21"/>
        <end position="245"/>
    </location>
</feature>
<feature type="transmembrane region" description="Helical" evidence="1">
    <location>
        <begin position="190"/>
        <end position="210"/>
    </location>
</feature>
<keyword evidence="1" id="KW-0472">Membrane</keyword>
<comment type="caution">
    <text evidence="3">The sequence shown here is derived from an EMBL/GenBank/DDBJ whole genome shotgun (WGS) entry which is preliminary data.</text>
</comment>
<evidence type="ECO:0000313" key="3">
    <source>
        <dbReference type="EMBL" id="TRY60574.1"/>
    </source>
</evidence>
<feature type="signal peptide" evidence="2">
    <location>
        <begin position="1"/>
        <end position="20"/>
    </location>
</feature>
<evidence type="ECO:0000313" key="4">
    <source>
        <dbReference type="Proteomes" id="UP000316079"/>
    </source>
</evidence>
<dbReference type="PANTHER" id="PTHR15071:SF34">
    <property type="entry name" value="MRH DOMAIN-CONTAINING PROTEIN"/>
    <property type="match status" value="1"/>
</dbReference>
<dbReference type="InterPro" id="IPR009011">
    <property type="entry name" value="Man6P_isomerase_rcpt-bd_dom_sf"/>
</dbReference>
<name>A0A553N577_9TELE</name>
<dbReference type="GO" id="GO:0005802">
    <property type="term" value="C:trans-Golgi network"/>
    <property type="evidence" value="ECO:0007669"/>
    <property type="project" value="TreeGrafter"/>
</dbReference>
<keyword evidence="1" id="KW-1133">Transmembrane helix</keyword>
<gene>
    <name evidence="3" type="ORF">DNTS_026984</name>
</gene>
<dbReference type="OrthoDB" id="29460at2759"/>
<dbReference type="Proteomes" id="UP000316079">
    <property type="component" value="Unassembled WGS sequence"/>
</dbReference>
<sequence length="245" mass="26997">MSLLALAVLYLELTISLTYGDLQHAGCIKVNRCQCLMRDGSGLVDLSSVAEQDGFLFKFKPLRFLGVDADAVFSFSPCLPFSQPEDVPATDCTGVAVCVNLKINEGDRIIDEYLNYGKHEGNTFSYNDSQKMLSVSYSCREPLTVVHFRCSSNHSVIVSVSESGCLQVWVESPCACPSACTLPDVGPGNIIVILLCLSITVYFITGMCALRPFRSSDGVRMAPEKSVWCMLCFSLREERRVKPFN</sequence>
<protein>
    <recommendedName>
        <fullName evidence="5">ZP domain-containing protein</fullName>
    </recommendedName>
</protein>
<dbReference type="EMBL" id="SRMA01027045">
    <property type="protein sequence ID" value="TRY60574.1"/>
    <property type="molecule type" value="Genomic_DNA"/>
</dbReference>
<evidence type="ECO:0008006" key="5">
    <source>
        <dbReference type="Google" id="ProtNLM"/>
    </source>
</evidence>
<evidence type="ECO:0000256" key="1">
    <source>
        <dbReference type="SAM" id="Phobius"/>
    </source>
</evidence>
<dbReference type="AlphaFoldDB" id="A0A553N577"/>
<proteinExistence type="predicted"/>
<dbReference type="Gene3D" id="2.70.130.10">
    <property type="entry name" value="Mannose-6-phosphate receptor binding domain"/>
    <property type="match status" value="1"/>
</dbReference>
<dbReference type="PANTHER" id="PTHR15071">
    <property type="entry name" value="MANNOSE-6-PHOSPHATE RECEPTOR FAMILY MEMBER"/>
    <property type="match status" value="1"/>
</dbReference>
<keyword evidence="1" id="KW-0812">Transmembrane</keyword>
<keyword evidence="2" id="KW-0732">Signal</keyword>
<keyword evidence="4" id="KW-1185">Reference proteome</keyword>
<organism evidence="3 4">
    <name type="scientific">Danionella cerebrum</name>
    <dbReference type="NCBI Taxonomy" id="2873325"/>
    <lineage>
        <taxon>Eukaryota</taxon>
        <taxon>Metazoa</taxon>
        <taxon>Chordata</taxon>
        <taxon>Craniata</taxon>
        <taxon>Vertebrata</taxon>
        <taxon>Euteleostomi</taxon>
        <taxon>Actinopterygii</taxon>
        <taxon>Neopterygii</taxon>
        <taxon>Teleostei</taxon>
        <taxon>Ostariophysi</taxon>
        <taxon>Cypriniformes</taxon>
        <taxon>Danionidae</taxon>
        <taxon>Danioninae</taxon>
        <taxon>Danionella</taxon>
    </lineage>
</organism>
<accession>A0A553N577</accession>
<reference evidence="3 4" key="1">
    <citation type="journal article" date="2019" name="Sci. Data">
        <title>Hybrid genome assembly and annotation of Danionella translucida.</title>
        <authorList>
            <person name="Kadobianskyi M."/>
            <person name="Schulze L."/>
            <person name="Schuelke M."/>
            <person name="Judkewitz B."/>
        </authorList>
    </citation>
    <scope>NUCLEOTIDE SEQUENCE [LARGE SCALE GENOMIC DNA]</scope>
    <source>
        <strain evidence="3 4">Bolton</strain>
    </source>
</reference>